<proteinExistence type="predicted"/>
<accession>A0AAV5WBT6</accession>
<keyword evidence="2" id="KW-0732">Signal</keyword>
<comment type="caution">
    <text evidence="3">The sequence shown here is derived from an EMBL/GenBank/DDBJ whole genome shotgun (WGS) entry which is preliminary data.</text>
</comment>
<feature type="chain" id="PRO_5043708635" description="Secreted protein" evidence="2">
    <location>
        <begin position="19"/>
        <end position="257"/>
    </location>
</feature>
<dbReference type="Proteomes" id="UP001432322">
    <property type="component" value="Unassembled WGS sequence"/>
</dbReference>
<evidence type="ECO:0000256" key="2">
    <source>
        <dbReference type="SAM" id="SignalP"/>
    </source>
</evidence>
<evidence type="ECO:0008006" key="5">
    <source>
        <dbReference type="Google" id="ProtNLM"/>
    </source>
</evidence>
<gene>
    <name evidence="3" type="ORF">PFISCL1PPCAC_19481</name>
</gene>
<keyword evidence="4" id="KW-1185">Reference proteome</keyword>
<name>A0AAV5WBT6_9BILA</name>
<feature type="signal peptide" evidence="2">
    <location>
        <begin position="1"/>
        <end position="18"/>
    </location>
</feature>
<organism evidence="3 4">
    <name type="scientific">Pristionchus fissidentatus</name>
    <dbReference type="NCBI Taxonomy" id="1538716"/>
    <lineage>
        <taxon>Eukaryota</taxon>
        <taxon>Metazoa</taxon>
        <taxon>Ecdysozoa</taxon>
        <taxon>Nematoda</taxon>
        <taxon>Chromadorea</taxon>
        <taxon>Rhabditida</taxon>
        <taxon>Rhabditina</taxon>
        <taxon>Diplogasteromorpha</taxon>
        <taxon>Diplogasteroidea</taxon>
        <taxon>Neodiplogasteridae</taxon>
        <taxon>Pristionchus</taxon>
    </lineage>
</organism>
<evidence type="ECO:0000256" key="1">
    <source>
        <dbReference type="SAM" id="MobiDB-lite"/>
    </source>
</evidence>
<feature type="region of interest" description="Disordered" evidence="1">
    <location>
        <begin position="209"/>
        <end position="242"/>
    </location>
</feature>
<reference evidence="3" key="1">
    <citation type="submission" date="2023-10" db="EMBL/GenBank/DDBJ databases">
        <title>Genome assembly of Pristionchus species.</title>
        <authorList>
            <person name="Yoshida K."/>
            <person name="Sommer R.J."/>
        </authorList>
    </citation>
    <scope>NUCLEOTIDE SEQUENCE</scope>
    <source>
        <strain evidence="3">RS5133</strain>
    </source>
</reference>
<feature type="non-terminal residue" evidence="3">
    <location>
        <position position="257"/>
    </location>
</feature>
<dbReference type="EMBL" id="BTSY01000005">
    <property type="protein sequence ID" value="GMT28184.1"/>
    <property type="molecule type" value="Genomic_DNA"/>
</dbReference>
<evidence type="ECO:0000313" key="3">
    <source>
        <dbReference type="EMBL" id="GMT28184.1"/>
    </source>
</evidence>
<dbReference type="AlphaFoldDB" id="A0AAV5WBT6"/>
<feature type="compositionally biased region" description="Pro residues" evidence="1">
    <location>
        <begin position="213"/>
        <end position="225"/>
    </location>
</feature>
<evidence type="ECO:0000313" key="4">
    <source>
        <dbReference type="Proteomes" id="UP001432322"/>
    </source>
</evidence>
<sequence>MWSGAWLLYFFFIDRLIASDPEMIQGEFKDISIRSGRRFAPFKLENSNDQKDRLDRTTTSIPHIALKDWMEQNPNLRKLAMFQSENEVESKFIFQFSKFFANFQIPNAADDNFHHMYMEVNRTLFTQTDRPNEEEMSQIAMSTPRRKMPSGKALTDKTNLAANRIPLTNFNDFSTSTEPVPFEVTEALMRDLTGIGTEAMDTVAVSHRVPPIDNRPPATPVPAPSLPQSGGVSVPPRRPYRIPDTAALRDDFKVERM</sequence>
<protein>
    <recommendedName>
        <fullName evidence="5">Secreted protein</fullName>
    </recommendedName>
</protein>